<protein>
    <submittedName>
        <fullName evidence="3">Uncharacterized protein</fullName>
    </submittedName>
</protein>
<name>A0ABM8H3R2_9MICO</name>
<dbReference type="PROSITE" id="PS51318">
    <property type="entry name" value="TAT"/>
    <property type="match status" value="1"/>
</dbReference>
<dbReference type="PROSITE" id="PS51257">
    <property type="entry name" value="PROKAR_LIPOPROTEIN"/>
    <property type="match status" value="1"/>
</dbReference>
<gene>
    <name evidence="3" type="ORF">GCM10025870_25150</name>
</gene>
<dbReference type="Proteomes" id="UP001321477">
    <property type="component" value="Chromosome"/>
</dbReference>
<dbReference type="RefSeq" id="WP_234659775.1">
    <property type="nucleotide sequence ID" value="NZ_AP027734.1"/>
</dbReference>
<feature type="compositionally biased region" description="Acidic residues" evidence="1">
    <location>
        <begin position="49"/>
        <end position="82"/>
    </location>
</feature>
<evidence type="ECO:0000256" key="2">
    <source>
        <dbReference type="SAM" id="SignalP"/>
    </source>
</evidence>
<feature type="signal peptide" evidence="2">
    <location>
        <begin position="1"/>
        <end position="29"/>
    </location>
</feature>
<dbReference type="InterPro" id="IPR006311">
    <property type="entry name" value="TAT_signal"/>
</dbReference>
<accession>A0ABM8H3R2</accession>
<feature type="region of interest" description="Disordered" evidence="1">
    <location>
        <begin position="49"/>
        <end position="84"/>
    </location>
</feature>
<reference evidence="4" key="1">
    <citation type="journal article" date="2019" name="Int. J. Syst. Evol. Microbiol.">
        <title>The Global Catalogue of Microorganisms (GCM) 10K type strain sequencing project: providing services to taxonomists for standard genome sequencing and annotation.</title>
        <authorList>
            <consortium name="The Broad Institute Genomics Platform"/>
            <consortium name="The Broad Institute Genome Sequencing Center for Infectious Disease"/>
            <person name="Wu L."/>
            <person name="Ma J."/>
        </authorList>
    </citation>
    <scope>NUCLEOTIDE SEQUENCE [LARGE SCALE GENOMIC DNA]</scope>
    <source>
        <strain evidence="4">NBRC 109019</strain>
    </source>
</reference>
<keyword evidence="2" id="KW-0732">Signal</keyword>
<evidence type="ECO:0000256" key="1">
    <source>
        <dbReference type="SAM" id="MobiDB-lite"/>
    </source>
</evidence>
<evidence type="ECO:0000313" key="4">
    <source>
        <dbReference type="Proteomes" id="UP001321477"/>
    </source>
</evidence>
<keyword evidence="4" id="KW-1185">Reference proteome</keyword>
<sequence length="174" mass="18061">MTTRMTTLTGTRRALLAGAALASVFLLTACNPGSGAVEDFSGLPVIDEQQEAEGEAEDTEAGGPTEDEVEEGDAEEVPEPTGDEPYVQYLQNGGQLAITIWGSSTCPVVATELLVTAEAGEGNAVKAVLPEPETGPCTADFVPHTTVFWTPVDITTTEPLEVVVGDATVTVPIK</sequence>
<dbReference type="EMBL" id="AP027734">
    <property type="protein sequence ID" value="BDZ55442.1"/>
    <property type="molecule type" value="Genomic_DNA"/>
</dbReference>
<evidence type="ECO:0000313" key="3">
    <source>
        <dbReference type="EMBL" id="BDZ55442.1"/>
    </source>
</evidence>
<organism evidence="3 4">
    <name type="scientific">Agromyces marinus</name>
    <dbReference type="NCBI Taxonomy" id="1389020"/>
    <lineage>
        <taxon>Bacteria</taxon>
        <taxon>Bacillati</taxon>
        <taxon>Actinomycetota</taxon>
        <taxon>Actinomycetes</taxon>
        <taxon>Micrococcales</taxon>
        <taxon>Microbacteriaceae</taxon>
        <taxon>Agromyces</taxon>
    </lineage>
</organism>
<proteinExistence type="predicted"/>
<feature type="chain" id="PRO_5046649852" evidence="2">
    <location>
        <begin position="30"/>
        <end position="174"/>
    </location>
</feature>